<dbReference type="SUPFAM" id="SSF49899">
    <property type="entry name" value="Concanavalin A-like lectins/glucanases"/>
    <property type="match status" value="1"/>
</dbReference>
<reference evidence="6" key="1">
    <citation type="submission" date="2021-11" db="EMBL/GenBank/DDBJ databases">
        <authorList>
            <person name="Herlambang A."/>
            <person name="Guo Y."/>
            <person name="Takashima Y."/>
            <person name="Nishizawa T."/>
        </authorList>
    </citation>
    <scope>NUCLEOTIDE SEQUENCE</scope>
    <source>
        <strain evidence="6">E1425</strain>
    </source>
</reference>
<keyword evidence="3" id="KW-0326">Glycosidase</keyword>
<organism evidence="6 7">
    <name type="scientific">Entomortierella parvispora</name>
    <dbReference type="NCBI Taxonomy" id="205924"/>
    <lineage>
        <taxon>Eukaryota</taxon>
        <taxon>Fungi</taxon>
        <taxon>Fungi incertae sedis</taxon>
        <taxon>Mucoromycota</taxon>
        <taxon>Mortierellomycotina</taxon>
        <taxon>Mortierellomycetes</taxon>
        <taxon>Mortierellales</taxon>
        <taxon>Mortierellaceae</taxon>
        <taxon>Entomortierella</taxon>
    </lineage>
</organism>
<keyword evidence="2" id="KW-0378">Hydrolase</keyword>
<sequence length="349" mass="39020">MNSWKESSCFPQAFCTNLHEDFNQPRLATSQAFNGNPYEYDFTVDYNPQSVKVEDSILKIDMRLDSVPNSFGRPQGLGSAVSTTRFMQYGRVQARIKMGSSSPGVVSAFIVRNEDPGDEIDFEIVGRNASEAQTNFYFRTPPSMPPDQVDYSNTGRSALDTNTAQDFHNYEIEWMPDYILWKVDDRVIRSVFKNETKDVVGVPGAKQFPQSPARIQFGIWDGGQGSNGTAAWAGTPTDWSKHDQTYQLQVDYVDIQCYYSGNSTLTSWPPAGYGPTKIHSGPYNTPGLNGGYNDQDDNSGGGASVRPFVPFYKNMRLMIPTGCFGGLALIVIATIEVVRRRRLARVRWE</sequence>
<comment type="caution">
    <text evidence="6">The sequence shown here is derived from an EMBL/GenBank/DDBJ whole genome shotgun (WGS) entry which is preliminary data.</text>
</comment>
<evidence type="ECO:0000259" key="5">
    <source>
        <dbReference type="PROSITE" id="PS51762"/>
    </source>
</evidence>
<dbReference type="OrthoDB" id="4781at2759"/>
<gene>
    <name evidence="6" type="ORF">EMPS_08915</name>
</gene>
<keyword evidence="7" id="KW-1185">Reference proteome</keyword>
<dbReference type="Proteomes" id="UP000827284">
    <property type="component" value="Unassembled WGS sequence"/>
</dbReference>
<evidence type="ECO:0000256" key="1">
    <source>
        <dbReference type="ARBA" id="ARBA00022729"/>
    </source>
</evidence>
<dbReference type="PROSITE" id="PS51762">
    <property type="entry name" value="GH16_2"/>
    <property type="match status" value="1"/>
</dbReference>
<keyword evidence="4" id="KW-0812">Transmembrane</keyword>
<evidence type="ECO:0000256" key="3">
    <source>
        <dbReference type="ARBA" id="ARBA00023295"/>
    </source>
</evidence>
<accession>A0A9P3LZJ7</accession>
<evidence type="ECO:0000313" key="6">
    <source>
        <dbReference type="EMBL" id="GJJ76556.1"/>
    </source>
</evidence>
<dbReference type="Pfam" id="PF00722">
    <property type="entry name" value="Glyco_hydro_16"/>
    <property type="match status" value="1"/>
</dbReference>
<feature type="transmembrane region" description="Helical" evidence="4">
    <location>
        <begin position="317"/>
        <end position="338"/>
    </location>
</feature>
<dbReference type="AlphaFoldDB" id="A0A9P3LZJ7"/>
<keyword evidence="1" id="KW-0732">Signal</keyword>
<dbReference type="InterPro" id="IPR000757">
    <property type="entry name" value="Beta-glucanase-like"/>
</dbReference>
<evidence type="ECO:0000256" key="4">
    <source>
        <dbReference type="SAM" id="Phobius"/>
    </source>
</evidence>
<keyword evidence="4" id="KW-0472">Membrane</keyword>
<feature type="domain" description="GH16" evidence="5">
    <location>
        <begin position="31"/>
        <end position="261"/>
    </location>
</feature>
<dbReference type="EMBL" id="BQFW01000012">
    <property type="protein sequence ID" value="GJJ76556.1"/>
    <property type="molecule type" value="Genomic_DNA"/>
</dbReference>
<dbReference type="GO" id="GO:0005975">
    <property type="term" value="P:carbohydrate metabolic process"/>
    <property type="evidence" value="ECO:0007669"/>
    <property type="project" value="InterPro"/>
</dbReference>
<reference evidence="6" key="2">
    <citation type="journal article" date="2022" name="Microbiol. Resour. Announc.">
        <title>Whole-Genome Sequence of Entomortierella parvispora E1425, a Mucoromycotan Fungus Associated with Burkholderiaceae-Related Endosymbiotic Bacteria.</title>
        <authorList>
            <person name="Herlambang A."/>
            <person name="Guo Y."/>
            <person name="Takashima Y."/>
            <person name="Narisawa K."/>
            <person name="Ohta H."/>
            <person name="Nishizawa T."/>
        </authorList>
    </citation>
    <scope>NUCLEOTIDE SEQUENCE</scope>
    <source>
        <strain evidence="6">E1425</strain>
    </source>
</reference>
<name>A0A9P3LZJ7_9FUNG</name>
<evidence type="ECO:0000313" key="7">
    <source>
        <dbReference type="Proteomes" id="UP000827284"/>
    </source>
</evidence>
<dbReference type="PANTHER" id="PTHR10963">
    <property type="entry name" value="GLYCOSYL HYDROLASE-RELATED"/>
    <property type="match status" value="1"/>
</dbReference>
<dbReference type="GO" id="GO:0004553">
    <property type="term" value="F:hydrolase activity, hydrolyzing O-glycosyl compounds"/>
    <property type="evidence" value="ECO:0007669"/>
    <property type="project" value="InterPro"/>
</dbReference>
<dbReference type="InterPro" id="IPR050546">
    <property type="entry name" value="Glycosyl_Hydrlase_16"/>
</dbReference>
<dbReference type="Gene3D" id="2.60.120.200">
    <property type="match status" value="1"/>
</dbReference>
<dbReference type="PANTHER" id="PTHR10963:SF22">
    <property type="entry name" value="GLYCOSIDASE CRH2-RELATED"/>
    <property type="match status" value="1"/>
</dbReference>
<evidence type="ECO:0000256" key="2">
    <source>
        <dbReference type="ARBA" id="ARBA00022801"/>
    </source>
</evidence>
<keyword evidence="4" id="KW-1133">Transmembrane helix</keyword>
<protein>
    <recommendedName>
        <fullName evidence="5">GH16 domain-containing protein</fullName>
    </recommendedName>
</protein>
<proteinExistence type="predicted"/>
<dbReference type="InterPro" id="IPR013320">
    <property type="entry name" value="ConA-like_dom_sf"/>
</dbReference>